<name>A0AAI9AJA1_9BACT</name>
<evidence type="ECO:0000313" key="4">
    <source>
        <dbReference type="Proteomes" id="UP000003288"/>
    </source>
</evidence>
<keyword evidence="5" id="KW-1185">Reference proteome</keyword>
<evidence type="ECO:0000313" key="2">
    <source>
        <dbReference type="EMBL" id="EDM24504.1"/>
    </source>
</evidence>
<dbReference type="EMBL" id="ABCJ01000001">
    <property type="protein sequence ID" value="EDM24504.1"/>
    <property type="molecule type" value="Genomic_DNA"/>
</dbReference>
<dbReference type="Pfam" id="PF07238">
    <property type="entry name" value="PilZ"/>
    <property type="match status" value="1"/>
</dbReference>
<reference evidence="3 5" key="2">
    <citation type="submission" date="2019-05" db="EMBL/GenBank/DDBJ databases">
        <title>A comparative analysis of the Nautiliaceae.</title>
        <authorList>
            <person name="Grosche A."/>
            <person name="Smedile F."/>
            <person name="Vetriani C."/>
        </authorList>
    </citation>
    <scope>NUCLEOTIDE SEQUENCE [LARGE SCALE GENOMIC DNA]</scope>
    <source>
        <strain evidence="3 5">TB-2</strain>
    </source>
</reference>
<feature type="domain" description="PilZ" evidence="1">
    <location>
        <begin position="245"/>
        <end position="348"/>
    </location>
</feature>
<dbReference type="Proteomes" id="UP000306825">
    <property type="component" value="Chromosome"/>
</dbReference>
<dbReference type="Proteomes" id="UP000003288">
    <property type="component" value="Unassembled WGS sequence"/>
</dbReference>
<sequence length="370" mass="44809">MNKFKNKFLENNFLDLLEEYKDFFEKYELNFVVNTLEIIKKKNSKFNITIEHKDFFKNLYKSFFIDKTFENFILQNTNILNEIRESHINLIEILDKAFLIMANAFIKNLIKEKYSIIKLKKLTSLFDFYLEYMNYHINEPIEFILNLPKEIKEYYLSNTKLYLLSVYKGVPISHSTHIFTINEDRKTIEVTANYYQIVAAKFNKNIYLLEPKNNKTFKATISEIYPKRKILELVNIEKVKRAYPKRNYIRVEPKYDIEVKILKNKKLEIGKMYDLSLKGISVLFNKKLDFEIGDILKIKFNLEIEYEDYSFTFDAELKSITKLNENNYRYHFYFEPNIQEEKILEKYIIKREKEIITELQTFLQQEIKNV</sequence>
<dbReference type="AlphaFoldDB" id="A0AAI9AJA1"/>
<proteinExistence type="predicted"/>
<dbReference type="Gene3D" id="2.40.10.220">
    <property type="entry name" value="predicted glycosyltransferase like domains"/>
    <property type="match status" value="1"/>
</dbReference>
<organism evidence="2 4">
    <name type="scientific">Caminibacter mediatlanticus TB-2</name>
    <dbReference type="NCBI Taxonomy" id="391592"/>
    <lineage>
        <taxon>Bacteria</taxon>
        <taxon>Pseudomonadati</taxon>
        <taxon>Campylobacterota</taxon>
        <taxon>Epsilonproteobacteria</taxon>
        <taxon>Nautiliales</taxon>
        <taxon>Nautiliaceae</taxon>
        <taxon>Caminibacter</taxon>
    </lineage>
</organism>
<reference evidence="2 4" key="1">
    <citation type="journal article" date="2011" name="Stand. Genomic Sci.">
        <title>Draft genome sequence of Caminibacter mediatlanticus strain TB-2, an epsilonproteobacterium isolated from a deep-sea hydrothermal vent.</title>
        <authorList>
            <person name="Giovannelli D."/>
            <person name="Ferriera S."/>
            <person name="Johnson J."/>
            <person name="Kravitz S."/>
            <person name="Perez-Rodriguez I."/>
            <person name="Ricci J."/>
            <person name="O'Brien C."/>
            <person name="Voordeckers J.W."/>
            <person name="Bini E."/>
            <person name="Vetriani C."/>
        </authorList>
    </citation>
    <scope>NUCLEOTIDE SEQUENCE [LARGE SCALE GENOMIC DNA]</scope>
    <source>
        <strain evidence="2 4">TB-2</strain>
    </source>
</reference>
<dbReference type="GO" id="GO:0035438">
    <property type="term" value="F:cyclic-di-GMP binding"/>
    <property type="evidence" value="ECO:0007669"/>
    <property type="project" value="InterPro"/>
</dbReference>
<dbReference type="EMBL" id="CP040463">
    <property type="protein sequence ID" value="QCT95150.1"/>
    <property type="molecule type" value="Genomic_DNA"/>
</dbReference>
<evidence type="ECO:0000259" key="1">
    <source>
        <dbReference type="Pfam" id="PF07238"/>
    </source>
</evidence>
<protein>
    <submittedName>
        <fullName evidence="3">PilZ domain-containing protein</fullName>
    </submittedName>
</protein>
<dbReference type="SUPFAM" id="SSF141371">
    <property type="entry name" value="PilZ domain-like"/>
    <property type="match status" value="1"/>
</dbReference>
<dbReference type="InterPro" id="IPR009875">
    <property type="entry name" value="PilZ_domain"/>
</dbReference>
<accession>A0AAI9AJA1</accession>
<gene>
    <name evidence="2" type="ORF">CMTB2_03273</name>
    <name evidence="3" type="ORF">FE773_08085</name>
</gene>
<evidence type="ECO:0000313" key="3">
    <source>
        <dbReference type="EMBL" id="QCT95150.1"/>
    </source>
</evidence>
<evidence type="ECO:0000313" key="5">
    <source>
        <dbReference type="Proteomes" id="UP000306825"/>
    </source>
</evidence>
<dbReference type="RefSeq" id="WP_007473492.1">
    <property type="nucleotide sequence ID" value="NZ_ABCJ01000001.1"/>
</dbReference>